<name>T1AJF8_9ZZZZ</name>
<evidence type="ECO:0000313" key="1">
    <source>
        <dbReference type="EMBL" id="EQD56648.1"/>
    </source>
</evidence>
<protein>
    <submittedName>
        <fullName evidence="1">Uncharacterized protein</fullName>
    </submittedName>
</protein>
<organism evidence="1">
    <name type="scientific">mine drainage metagenome</name>
    <dbReference type="NCBI Taxonomy" id="410659"/>
    <lineage>
        <taxon>unclassified sequences</taxon>
        <taxon>metagenomes</taxon>
        <taxon>ecological metagenomes</taxon>
    </lineage>
</organism>
<proteinExistence type="predicted"/>
<accession>T1AJF8</accession>
<reference evidence="1" key="1">
    <citation type="submission" date="2013-08" db="EMBL/GenBank/DDBJ databases">
        <authorList>
            <person name="Mendez C."/>
            <person name="Richter M."/>
            <person name="Ferrer M."/>
            <person name="Sanchez J."/>
        </authorList>
    </citation>
    <scope>NUCLEOTIDE SEQUENCE</scope>
</reference>
<dbReference type="AlphaFoldDB" id="T1AJF8"/>
<reference evidence="1" key="2">
    <citation type="journal article" date="2014" name="ISME J.">
        <title>Microbial stratification in low pH oxic and suboxic macroscopic growths along an acid mine drainage.</title>
        <authorList>
            <person name="Mendez-Garcia C."/>
            <person name="Mesa V."/>
            <person name="Sprenger R.R."/>
            <person name="Richter M."/>
            <person name="Diez M.S."/>
            <person name="Solano J."/>
            <person name="Bargiela R."/>
            <person name="Golyshina O.V."/>
            <person name="Manteca A."/>
            <person name="Ramos J.L."/>
            <person name="Gallego J.R."/>
            <person name="Llorente I."/>
            <person name="Martins Dos Santos V.A."/>
            <person name="Jensen O.N."/>
            <person name="Pelaez A.I."/>
            <person name="Sanchez J."/>
            <person name="Ferrer M."/>
        </authorList>
    </citation>
    <scope>NUCLEOTIDE SEQUENCE</scope>
</reference>
<dbReference type="EMBL" id="AUZX01008181">
    <property type="protein sequence ID" value="EQD56648.1"/>
    <property type="molecule type" value="Genomic_DNA"/>
</dbReference>
<sequence>MFEELEKEVDNASDSRFDKAEVEARVGVIAQKLDEQKGLLSEWLSSDEEVVEVREACWREWRTLWDRVPFLPESPEVMLEWARNRETLSGLSSRKDLCARKISAIEGQVSGLRALFSRELVRVKGAQWLKGEETLEMLVEMADRGLRELSEEAALWKIEEQQASELEEEVSRRQRDLAGVRKAFHNWENSWQEAL</sequence>
<feature type="non-terminal residue" evidence="1">
    <location>
        <position position="195"/>
    </location>
</feature>
<gene>
    <name evidence="1" type="ORF">B1A_11436</name>
</gene>
<comment type="caution">
    <text evidence="1">The sequence shown here is derived from an EMBL/GenBank/DDBJ whole genome shotgun (WGS) entry which is preliminary data.</text>
</comment>